<sequence>MAFIEPRLIHLLNDATTPQLGHIDLPPFTEAFPEASDRPTPLGPTAGRRDELLGAAPPTSNHGSLSQTAGAYDDVGATLRDPRRDGDATTDRSAIANVPRIPLRLLLGETDEASHMYAPGQEADDGPEGKDDPASKKRHRAMTNKDDLMHLPQPVKKQKAASRDEVVSYYSDLARGGQDRDTDHGEQEVEVSQLQSHHAAIVRGQKRVLLNNLISDKLVRVYDDSKETCDPVGVSVHCPHHPTFQ</sequence>
<reference evidence="3" key="1">
    <citation type="submission" date="2015-05" db="EMBL/GenBank/DDBJ databases">
        <authorList>
            <person name="Fogelqvist Johan"/>
        </authorList>
    </citation>
    <scope>NUCLEOTIDE SEQUENCE [LARGE SCALE GENOMIC DNA]</scope>
</reference>
<organism evidence="2 3">
    <name type="scientific">Verticillium longisporum</name>
    <name type="common">Verticillium dahliae var. longisporum</name>
    <dbReference type="NCBI Taxonomy" id="100787"/>
    <lineage>
        <taxon>Eukaryota</taxon>
        <taxon>Fungi</taxon>
        <taxon>Dikarya</taxon>
        <taxon>Ascomycota</taxon>
        <taxon>Pezizomycotina</taxon>
        <taxon>Sordariomycetes</taxon>
        <taxon>Hypocreomycetidae</taxon>
        <taxon>Glomerellales</taxon>
        <taxon>Plectosphaerellaceae</taxon>
        <taxon>Verticillium</taxon>
    </lineage>
</organism>
<dbReference type="Proteomes" id="UP000045706">
    <property type="component" value="Unassembled WGS sequence"/>
</dbReference>
<name>A0A0G4L608_VERLO</name>
<evidence type="ECO:0000313" key="2">
    <source>
        <dbReference type="EMBL" id="CRK17185.1"/>
    </source>
</evidence>
<evidence type="ECO:0000256" key="1">
    <source>
        <dbReference type="SAM" id="MobiDB-lite"/>
    </source>
</evidence>
<feature type="compositionally biased region" description="Polar residues" evidence="1">
    <location>
        <begin position="58"/>
        <end position="69"/>
    </location>
</feature>
<feature type="region of interest" description="Disordered" evidence="1">
    <location>
        <begin position="117"/>
        <end position="146"/>
    </location>
</feature>
<protein>
    <submittedName>
        <fullName evidence="2">Uncharacterized protein</fullName>
    </submittedName>
</protein>
<proteinExistence type="predicted"/>
<feature type="compositionally biased region" description="Basic and acidic residues" evidence="1">
    <location>
        <begin position="80"/>
        <end position="90"/>
    </location>
</feature>
<dbReference type="AlphaFoldDB" id="A0A0G4L608"/>
<dbReference type="EMBL" id="CVQI01007779">
    <property type="protein sequence ID" value="CRK17185.1"/>
    <property type="molecule type" value="Genomic_DNA"/>
</dbReference>
<evidence type="ECO:0000313" key="3">
    <source>
        <dbReference type="Proteomes" id="UP000045706"/>
    </source>
</evidence>
<feature type="non-terminal residue" evidence="2">
    <location>
        <position position="245"/>
    </location>
</feature>
<feature type="region of interest" description="Disordered" evidence="1">
    <location>
        <begin position="31"/>
        <end position="94"/>
    </location>
</feature>
<accession>A0A0G4L608</accession>
<gene>
    <name evidence="2" type="ORF">BN1723_002352</name>
</gene>